<accession>A0A7L8G701</accession>
<feature type="domain" description="Bacteriophage T7 tail fibre protein-like N-terminal" evidence="4">
    <location>
        <begin position="3"/>
        <end position="124"/>
    </location>
</feature>
<organism evidence="5 6">
    <name type="scientific">Rhizobium phage Palo</name>
    <dbReference type="NCBI Taxonomy" id="2767573"/>
    <lineage>
        <taxon>Viruses</taxon>
        <taxon>Duplodnaviria</taxon>
        <taxon>Heunggongvirae</taxon>
        <taxon>Uroviricota</taxon>
        <taxon>Caudoviricetes</taxon>
        <taxon>Autographivirales</taxon>
        <taxon>Dunnvirinae</taxon>
        <taxon>Palovirus</taxon>
        <taxon>Palovirus palo</taxon>
    </lineage>
</organism>
<protein>
    <submittedName>
        <fullName evidence="5">Tail fiber protein</fullName>
    </submittedName>
</protein>
<keyword evidence="6" id="KW-1185">Reference proteome</keyword>
<evidence type="ECO:0000259" key="4">
    <source>
        <dbReference type="Pfam" id="PF03906"/>
    </source>
</evidence>
<evidence type="ECO:0000256" key="1">
    <source>
        <dbReference type="ARBA" id="ARBA00004328"/>
    </source>
</evidence>
<dbReference type="Pfam" id="PF03906">
    <property type="entry name" value="Phage_T7_tail"/>
    <property type="match status" value="1"/>
</dbReference>
<gene>
    <name evidence="5" type="ORF">CPT_Palo_049</name>
</gene>
<dbReference type="InterPro" id="IPR005604">
    <property type="entry name" value="Phage_T7_tail_fibre-like_N"/>
</dbReference>
<evidence type="ECO:0000313" key="5">
    <source>
        <dbReference type="EMBL" id="QOE32108.1"/>
    </source>
</evidence>
<dbReference type="EMBL" id="MT708544">
    <property type="protein sequence ID" value="QOE32108.1"/>
    <property type="molecule type" value="Genomic_DNA"/>
</dbReference>
<name>A0A7L8G701_9CAUD</name>
<proteinExistence type="predicted"/>
<comment type="subcellular location">
    <subcellularLocation>
        <location evidence="1">Virion</location>
    </subcellularLocation>
</comment>
<evidence type="ECO:0000256" key="2">
    <source>
        <dbReference type="ARBA" id="ARBA00022732"/>
    </source>
</evidence>
<keyword evidence="2" id="KW-1227">Viral tail protein</keyword>
<dbReference type="GO" id="GO:0098015">
    <property type="term" value="C:virus tail"/>
    <property type="evidence" value="ECO:0007669"/>
    <property type="project" value="UniProtKB-KW"/>
</dbReference>
<keyword evidence="3" id="KW-0946">Virion</keyword>
<evidence type="ECO:0000313" key="6">
    <source>
        <dbReference type="Proteomes" id="UP000516590"/>
    </source>
</evidence>
<evidence type="ECO:0000256" key="3">
    <source>
        <dbReference type="ARBA" id="ARBA00022844"/>
    </source>
</evidence>
<sequence>MAYSRVVIPGDGTTTQITASFALGVISQSDVKVYVTGENDGAGNIIYRDYTLITPTLYGVQGDPAPVGEFYVVERRVSKEELVVDWESQEPITEENLNIMQKQAIMISHEALDNTVSSVIMEDGSEGATLARGAAGTVPMWNAGGQLIEGPTSDNINNAQGSANAAAASASASAGSASASAGSASAAATSASLASEWAQNAEDVPVSGTSGLGFSAKHYAAKALAYFVNGFSTAIHAATSKNTLASADELGIADSAASWISKKISLFNLAVYMWSQMGNDKVIGCETLYVNNTTIQMKTGSVFYKGKLTTYGSAMTKNLAATFTAGNNGGFLDTGAMAASKSYFVHAIRNLTTGVGDWVASLQYDPASVSMTNLSGWEVLGRVNVVLTTSGNVIRQFTQDGNEYRAAATVSEISGSAITAADWNLVQIPTGISTEAYLMLIVGAGNNSAGALAVWTDFTGGTVMLQNSLNVVSSVETRFAGKCRTRVGSGVLRVQGATSVGSMSYTLQSTGFNDYTIPRDN</sequence>
<dbReference type="Proteomes" id="UP000516590">
    <property type="component" value="Segment"/>
</dbReference>
<reference evidence="5 6" key="1">
    <citation type="submission" date="2020-07" db="EMBL/GenBank/DDBJ databases">
        <title>Complete genome sequence of Rhizobium phaseoli phage Palo.</title>
        <authorList>
            <person name="Nabhani A."/>
            <person name="Rushing L."/>
            <person name="Newkirk H."/>
            <person name="Gonzalez C."/>
            <person name="Young R."/>
            <person name="Liu M."/>
        </authorList>
    </citation>
    <scope>NUCLEOTIDE SEQUENCE [LARGE SCALE GENOMIC DNA]</scope>
</reference>